<dbReference type="EMBL" id="MDYQ01000016">
    <property type="protein sequence ID" value="PRP87919.1"/>
    <property type="molecule type" value="Genomic_DNA"/>
</dbReference>
<sequence length="608" mass="69198">MLPQTPPSIISGPLLVMEGSKAWEHRGLSSVCFLSPYDLTELDPVAMFRDVIIQGDVIPEARMAMSCCSTFDDPDTSSKHGHKMFIFGGADLSHKKMTADLFSFDFETRKWERCEIMGGRPPLTINGHSAVMYKGNSISDSFHSNRTGSMWVFGGKAQSYMSELSEYDLDTKIWCSYRKHSPAVHASDLEPPATVIKFYRGKAPSKRYGHSAVVYGDAMYICGGYDQHGLSCGDIHRFDFITHTWSEIHVIHASLTNTHAPLPSFWGHTAVVHGSCMYIFGGKSESGYGNRLFEFSFSSNVMAEIRGEGKTPTPRCGHRAGILRGNMYLYGGSDAATCYSDFYTFDFRSRWWRRQVASDNMTSRARHGGCTYSNRFYVFGGSNGHNFLFNDLKEHVIDRFEESSPNTFLSDILHMLDSDTSFCDITFNIKDSEEENEPKHIRAHKSILAARCEPFRIMFNRDMFESRNGIVNIEDVSYKVFLTLLRYLYGASIPVLYLEEEEATSRRESHDRTLSLPEVLELMRSSDRYLLHHLKRECGKLLQKCVQVNNVISFYRTAQMYNAQELEEYCFRYMLVNFGLMVAPSAPLADPSDADRALLSQLILWMKH</sequence>
<dbReference type="PANTHER" id="PTHR46093:SF18">
    <property type="entry name" value="FIBRONECTIN TYPE-III DOMAIN-CONTAINING PROTEIN"/>
    <property type="match status" value="1"/>
</dbReference>
<dbReference type="Pfam" id="PF00651">
    <property type="entry name" value="BTB"/>
    <property type="match status" value="1"/>
</dbReference>
<dbReference type="OrthoDB" id="16654at2759"/>
<dbReference type="SMART" id="SM00225">
    <property type="entry name" value="BTB"/>
    <property type="match status" value="1"/>
</dbReference>
<dbReference type="InterPro" id="IPR011333">
    <property type="entry name" value="SKP1/BTB/POZ_sf"/>
</dbReference>
<dbReference type="InParanoid" id="A0A2P6NVC0"/>
<dbReference type="PANTHER" id="PTHR46093">
    <property type="entry name" value="ACYL-COA-BINDING DOMAIN-CONTAINING PROTEIN 5"/>
    <property type="match status" value="1"/>
</dbReference>
<dbReference type="Gene3D" id="2.120.10.80">
    <property type="entry name" value="Kelch-type beta propeller"/>
    <property type="match status" value="2"/>
</dbReference>
<dbReference type="Gene3D" id="3.30.710.10">
    <property type="entry name" value="Potassium Channel Kv1.1, Chain A"/>
    <property type="match status" value="1"/>
</dbReference>
<evidence type="ECO:0000256" key="2">
    <source>
        <dbReference type="ARBA" id="ARBA00022737"/>
    </source>
</evidence>
<organism evidence="4 5">
    <name type="scientific">Planoprotostelium fungivorum</name>
    <dbReference type="NCBI Taxonomy" id="1890364"/>
    <lineage>
        <taxon>Eukaryota</taxon>
        <taxon>Amoebozoa</taxon>
        <taxon>Evosea</taxon>
        <taxon>Variosea</taxon>
        <taxon>Cavosteliida</taxon>
        <taxon>Cavosteliaceae</taxon>
        <taxon>Planoprotostelium</taxon>
    </lineage>
</organism>
<evidence type="ECO:0000259" key="3">
    <source>
        <dbReference type="PROSITE" id="PS50097"/>
    </source>
</evidence>
<reference evidence="4 5" key="1">
    <citation type="journal article" date="2018" name="Genome Biol. Evol.">
        <title>Multiple Roots of Fruiting Body Formation in Amoebozoa.</title>
        <authorList>
            <person name="Hillmann F."/>
            <person name="Forbes G."/>
            <person name="Novohradska S."/>
            <person name="Ferling I."/>
            <person name="Riege K."/>
            <person name="Groth M."/>
            <person name="Westermann M."/>
            <person name="Marz M."/>
            <person name="Spaller T."/>
            <person name="Winckler T."/>
            <person name="Schaap P."/>
            <person name="Glockner G."/>
        </authorList>
    </citation>
    <scope>NUCLEOTIDE SEQUENCE [LARGE SCALE GENOMIC DNA]</scope>
    <source>
        <strain evidence="4 5">Jena</strain>
    </source>
</reference>
<dbReference type="SUPFAM" id="SSF54695">
    <property type="entry name" value="POZ domain"/>
    <property type="match status" value="1"/>
</dbReference>
<dbReference type="CDD" id="cd18186">
    <property type="entry name" value="BTB_POZ_ZBTB_KLHL-like"/>
    <property type="match status" value="1"/>
</dbReference>
<dbReference type="SUPFAM" id="SSF117281">
    <property type="entry name" value="Kelch motif"/>
    <property type="match status" value="2"/>
</dbReference>
<dbReference type="AlphaFoldDB" id="A0A2P6NVC0"/>
<dbReference type="Proteomes" id="UP000241769">
    <property type="component" value="Unassembled WGS sequence"/>
</dbReference>
<keyword evidence="5" id="KW-1185">Reference proteome</keyword>
<gene>
    <name evidence="4" type="ORF">PROFUN_02656</name>
</gene>
<protein>
    <recommendedName>
        <fullName evidence="3">BTB domain-containing protein</fullName>
    </recommendedName>
</protein>
<dbReference type="InterPro" id="IPR000210">
    <property type="entry name" value="BTB/POZ_dom"/>
</dbReference>
<evidence type="ECO:0000256" key="1">
    <source>
        <dbReference type="ARBA" id="ARBA00022441"/>
    </source>
</evidence>
<keyword evidence="2" id="KW-0677">Repeat</keyword>
<keyword evidence="1" id="KW-0880">Kelch repeat</keyword>
<feature type="domain" description="BTB" evidence="3">
    <location>
        <begin position="423"/>
        <end position="497"/>
    </location>
</feature>
<evidence type="ECO:0000313" key="4">
    <source>
        <dbReference type="EMBL" id="PRP87919.1"/>
    </source>
</evidence>
<dbReference type="InterPro" id="IPR015915">
    <property type="entry name" value="Kelch-typ_b-propeller"/>
</dbReference>
<name>A0A2P6NVC0_9EUKA</name>
<comment type="caution">
    <text evidence="4">The sequence shown here is derived from an EMBL/GenBank/DDBJ whole genome shotgun (WGS) entry which is preliminary data.</text>
</comment>
<dbReference type="STRING" id="1890364.A0A2P6NVC0"/>
<dbReference type="PROSITE" id="PS50097">
    <property type="entry name" value="BTB"/>
    <property type="match status" value="1"/>
</dbReference>
<accession>A0A2P6NVC0</accession>
<dbReference type="Pfam" id="PF24681">
    <property type="entry name" value="Kelch_KLHDC2_KLHL20_DRC7"/>
    <property type="match status" value="1"/>
</dbReference>
<proteinExistence type="predicted"/>
<evidence type="ECO:0000313" key="5">
    <source>
        <dbReference type="Proteomes" id="UP000241769"/>
    </source>
</evidence>